<evidence type="ECO:0000256" key="9">
    <source>
        <dbReference type="ARBA" id="ARBA00023136"/>
    </source>
</evidence>
<keyword evidence="8 11" id="KW-1133">Transmembrane helix</keyword>
<evidence type="ECO:0000256" key="4">
    <source>
        <dbReference type="ARBA" id="ARBA00022676"/>
    </source>
</evidence>
<dbReference type="InterPro" id="IPR003859">
    <property type="entry name" value="Galactosyl_T"/>
</dbReference>
<gene>
    <name evidence="14" type="primary">LOC114331815</name>
</gene>
<dbReference type="PRINTS" id="PR02050">
    <property type="entry name" value="B14GALTRFASE"/>
</dbReference>
<evidence type="ECO:0000256" key="6">
    <source>
        <dbReference type="ARBA" id="ARBA00022692"/>
    </source>
</evidence>
<keyword evidence="10 11" id="KW-0325">Glycoprotein</keyword>
<name>A0A6P7FM23_DIAVI</name>
<keyword evidence="11" id="KW-0464">Manganese</keyword>
<dbReference type="InterPro" id="IPR029044">
    <property type="entry name" value="Nucleotide-diphossugar_trans"/>
</dbReference>
<proteinExistence type="inferred from homology"/>
<dbReference type="GO" id="GO:0008378">
    <property type="term" value="F:galactosyltransferase activity"/>
    <property type="evidence" value="ECO:0007669"/>
    <property type="project" value="TreeGrafter"/>
</dbReference>
<comment type="cofactor">
    <cofactor evidence="11">
        <name>Mn(2+)</name>
        <dbReference type="ChEBI" id="CHEBI:29035"/>
    </cofactor>
</comment>
<evidence type="ECO:0000256" key="8">
    <source>
        <dbReference type="ARBA" id="ARBA00022989"/>
    </source>
</evidence>
<protein>
    <recommendedName>
        <fullName evidence="11">Beta-1,4-N-acetylgalactosaminyltransferase</fullName>
        <ecNumber evidence="11">2.4.1.-</ecNumber>
    </recommendedName>
    <alternativeName>
        <fullName evidence="11">Beta-4-GalNAcT</fullName>
    </alternativeName>
</protein>
<dbReference type="InParanoid" id="A0A6P7FM23"/>
<keyword evidence="6 11" id="KW-0812">Transmembrane</keyword>
<evidence type="ECO:0000256" key="5">
    <source>
        <dbReference type="ARBA" id="ARBA00022679"/>
    </source>
</evidence>
<dbReference type="CDD" id="cd00899">
    <property type="entry name" value="b4GalT"/>
    <property type="match status" value="1"/>
</dbReference>
<dbReference type="PANTHER" id="PTHR19300:SF57">
    <property type="entry name" value="BETA-1,4-N-ACETYLGALACTOSAMINYLTRANSFERASE"/>
    <property type="match status" value="1"/>
</dbReference>
<organism evidence="14">
    <name type="scientific">Diabrotica virgifera virgifera</name>
    <name type="common">western corn rootworm</name>
    <dbReference type="NCBI Taxonomy" id="50390"/>
    <lineage>
        <taxon>Eukaryota</taxon>
        <taxon>Metazoa</taxon>
        <taxon>Ecdysozoa</taxon>
        <taxon>Arthropoda</taxon>
        <taxon>Hexapoda</taxon>
        <taxon>Insecta</taxon>
        <taxon>Pterygota</taxon>
        <taxon>Neoptera</taxon>
        <taxon>Endopterygota</taxon>
        <taxon>Coleoptera</taxon>
        <taxon>Polyphaga</taxon>
        <taxon>Cucujiformia</taxon>
        <taxon>Chrysomeloidea</taxon>
        <taxon>Chrysomelidae</taxon>
        <taxon>Galerucinae</taxon>
        <taxon>Diabroticina</taxon>
        <taxon>Diabroticites</taxon>
        <taxon>Diabrotica</taxon>
    </lineage>
</organism>
<dbReference type="AlphaFoldDB" id="A0A6P7FM23"/>
<evidence type="ECO:0000259" key="13">
    <source>
        <dbReference type="Pfam" id="PF13733"/>
    </source>
</evidence>
<evidence type="ECO:0000256" key="3">
    <source>
        <dbReference type="ARBA" id="ARBA00005735"/>
    </source>
</evidence>
<dbReference type="GO" id="GO:0016020">
    <property type="term" value="C:membrane"/>
    <property type="evidence" value="ECO:0007669"/>
    <property type="project" value="UniProtKB-SubCell"/>
</dbReference>
<dbReference type="GO" id="GO:0005794">
    <property type="term" value="C:Golgi apparatus"/>
    <property type="evidence" value="ECO:0007669"/>
    <property type="project" value="TreeGrafter"/>
</dbReference>
<dbReference type="Pfam" id="PF13733">
    <property type="entry name" value="Glyco_transf_7N"/>
    <property type="match status" value="1"/>
</dbReference>
<sequence>MTILVQNIFCKTFISLTGIIVCTIIIFNVITNITPTATEQSYTERFISNETQVQPDIQPKSIEENEVPFCKDIASSQFVGRVLVLRSPSTINEMEHQFDWLQAGGHWHPPNCRAKQKLAVIVPFRNREIHLSVFLRHMHPFLRQQQLDYTIFVIEQQGDKPFNRGMLMNIGFEQAMSMDQFDCFIFHDVDLLPENNRNLYMCGSVPRHMSVAVDVLRYRLPYKNIFGGVTALTTQHFSLVNGFSNSFWGWGGEDDDIFNRLQAHKLDVTRYSSIIARYKMLRHQKAKPNPQRYNLLKEGKKNIQ</sequence>
<dbReference type="GO" id="GO:0033842">
    <property type="term" value="F:N-acetyl-beta-glucosaminyl-derivative 4-beta-N-acetylgalactosaminyltransferase activity"/>
    <property type="evidence" value="ECO:0007669"/>
    <property type="project" value="TreeGrafter"/>
</dbReference>
<comment type="similarity">
    <text evidence="3 11">Belongs to the glycosyltransferase 7 family.</text>
</comment>
<accession>A0A6P7FM23</accession>
<dbReference type="GO" id="GO:0046872">
    <property type="term" value="F:metal ion binding"/>
    <property type="evidence" value="ECO:0007669"/>
    <property type="project" value="UniProtKB-UniRule"/>
</dbReference>
<feature type="transmembrane region" description="Helical" evidence="11">
    <location>
        <begin position="12"/>
        <end position="30"/>
    </location>
</feature>
<dbReference type="OrthoDB" id="10038994at2759"/>
<dbReference type="EC" id="2.4.1.-" evidence="11"/>
<evidence type="ECO:0000313" key="14">
    <source>
        <dbReference type="RefSeq" id="XP_028137284.1"/>
    </source>
</evidence>
<dbReference type="Gene3D" id="3.90.550.10">
    <property type="entry name" value="Spore Coat Polysaccharide Biosynthesis Protein SpsA, Chain A"/>
    <property type="match status" value="1"/>
</dbReference>
<dbReference type="PANTHER" id="PTHR19300">
    <property type="entry name" value="BETA-1,4-GALACTOSYLTRANSFERASE"/>
    <property type="match status" value="1"/>
</dbReference>
<evidence type="ECO:0000256" key="10">
    <source>
        <dbReference type="ARBA" id="ARBA00023180"/>
    </source>
</evidence>
<comment type="subcellular location">
    <subcellularLocation>
        <location evidence="1 11">Membrane</location>
        <topology evidence="1 11">Single-pass type II membrane protein</topology>
    </subcellularLocation>
</comment>
<evidence type="ECO:0000256" key="11">
    <source>
        <dbReference type="RuleBase" id="RU368121"/>
    </source>
</evidence>
<dbReference type="Pfam" id="PF02709">
    <property type="entry name" value="Glyco_transf_7C"/>
    <property type="match status" value="1"/>
</dbReference>
<keyword evidence="4 11" id="KW-0328">Glycosyltransferase</keyword>
<comment type="pathway">
    <text evidence="2 11">Protein modification; protein glycosylation.</text>
</comment>
<dbReference type="GO" id="GO:0006688">
    <property type="term" value="P:glycosphingolipid biosynthetic process"/>
    <property type="evidence" value="ECO:0007669"/>
    <property type="project" value="TreeGrafter"/>
</dbReference>
<evidence type="ECO:0000259" key="12">
    <source>
        <dbReference type="Pfam" id="PF02709"/>
    </source>
</evidence>
<comment type="function">
    <text evidence="11">Catalyzes the transfer of galactose onto proteins or lipids.</text>
</comment>
<reference evidence="14" key="1">
    <citation type="submission" date="2025-08" db="UniProtKB">
        <authorList>
            <consortium name="RefSeq"/>
        </authorList>
    </citation>
    <scope>IDENTIFICATION</scope>
</reference>
<dbReference type="InterPro" id="IPR027995">
    <property type="entry name" value="Galactosyl_T_N"/>
</dbReference>
<dbReference type="UniPathway" id="UPA00378"/>
<keyword evidence="7 11" id="KW-0735">Signal-anchor</keyword>
<feature type="domain" description="Galactosyltransferase N-terminal" evidence="13">
    <location>
        <begin position="75"/>
        <end position="202"/>
    </location>
</feature>
<keyword evidence="9 11" id="KW-0472">Membrane</keyword>
<dbReference type="InterPro" id="IPR027791">
    <property type="entry name" value="Galactosyl_T_C"/>
</dbReference>
<dbReference type="SUPFAM" id="SSF53448">
    <property type="entry name" value="Nucleotide-diphospho-sugar transferases"/>
    <property type="match status" value="1"/>
</dbReference>
<evidence type="ECO:0000256" key="7">
    <source>
        <dbReference type="ARBA" id="ARBA00022968"/>
    </source>
</evidence>
<feature type="domain" description="Galactosyltransferase C-terminal" evidence="12">
    <location>
        <begin position="207"/>
        <end position="284"/>
    </location>
</feature>
<keyword evidence="5 11" id="KW-0808">Transferase</keyword>
<evidence type="ECO:0000256" key="2">
    <source>
        <dbReference type="ARBA" id="ARBA00004922"/>
    </source>
</evidence>
<dbReference type="RefSeq" id="XP_028137284.1">
    <property type="nucleotide sequence ID" value="XM_028281483.1"/>
</dbReference>
<dbReference type="GO" id="GO:0005975">
    <property type="term" value="P:carbohydrate metabolic process"/>
    <property type="evidence" value="ECO:0007669"/>
    <property type="project" value="InterPro"/>
</dbReference>
<keyword evidence="11" id="KW-0479">Metal-binding</keyword>
<evidence type="ECO:0000256" key="1">
    <source>
        <dbReference type="ARBA" id="ARBA00004606"/>
    </source>
</evidence>